<keyword evidence="1" id="KW-1133">Transmembrane helix</keyword>
<gene>
    <name evidence="2" type="ORF">RN607_13525</name>
</gene>
<protein>
    <submittedName>
        <fullName evidence="2">Uncharacterized protein</fullName>
    </submittedName>
</protein>
<feature type="transmembrane region" description="Helical" evidence="1">
    <location>
        <begin position="42"/>
        <end position="66"/>
    </location>
</feature>
<name>A0AA96FD20_9MICO</name>
<sequence length="155" mass="17052">MRQLMESRHVVRSGLVAWGFAAMLVVLGLATFMGAVDTGQGGLFGAFGLGMSVLVVARVFVGGVWVDRHGDLVVRDWLRTRTYRVDHDLVIGYVPYDGFVNSYQDSRVWATLTFKDGRGSARACRLTVAGFGTTKRRVKDLREQFGLPAGPGRLE</sequence>
<dbReference type="RefSeq" id="WP_313543136.1">
    <property type="nucleotide sequence ID" value="NZ_CP134880.1"/>
</dbReference>
<dbReference type="EMBL" id="CP134880">
    <property type="protein sequence ID" value="WNM27205.1"/>
    <property type="molecule type" value="Genomic_DNA"/>
</dbReference>
<accession>A0AA96FD20</accession>
<dbReference type="AlphaFoldDB" id="A0AA96FD20"/>
<feature type="transmembrane region" description="Helical" evidence="1">
    <location>
        <begin position="15"/>
        <end position="36"/>
    </location>
</feature>
<evidence type="ECO:0000313" key="2">
    <source>
        <dbReference type="EMBL" id="WNM27205.1"/>
    </source>
</evidence>
<keyword evidence="1" id="KW-0812">Transmembrane</keyword>
<reference evidence="2" key="1">
    <citation type="submission" date="2023-09" db="EMBL/GenBank/DDBJ databases">
        <title>Demequina sp. a novel bacteria isolated from Capsicum annuum.</title>
        <authorList>
            <person name="Humaira Z."/>
            <person name="Lee J."/>
            <person name="Cho D."/>
        </authorList>
    </citation>
    <scope>NUCLEOTIDE SEQUENCE</scope>
    <source>
        <strain evidence="2">PMTSA13</strain>
    </source>
</reference>
<evidence type="ECO:0000256" key="1">
    <source>
        <dbReference type="SAM" id="Phobius"/>
    </source>
</evidence>
<dbReference type="Proteomes" id="UP001303408">
    <property type="component" value="Chromosome"/>
</dbReference>
<proteinExistence type="predicted"/>
<keyword evidence="1" id="KW-0472">Membrane</keyword>
<dbReference type="KEGG" id="dcp:RN607_13525"/>
<organism evidence="2">
    <name type="scientific">Demequina capsici</name>
    <dbReference type="NCBI Taxonomy" id="3075620"/>
    <lineage>
        <taxon>Bacteria</taxon>
        <taxon>Bacillati</taxon>
        <taxon>Actinomycetota</taxon>
        <taxon>Actinomycetes</taxon>
        <taxon>Micrococcales</taxon>
        <taxon>Demequinaceae</taxon>
        <taxon>Demequina</taxon>
    </lineage>
</organism>